<proteinExistence type="predicted"/>
<dbReference type="AlphaFoldDB" id="X0XDP9"/>
<gene>
    <name evidence="2" type="ORF">S01H1_51432</name>
</gene>
<feature type="non-terminal residue" evidence="2">
    <location>
        <position position="124"/>
    </location>
</feature>
<comment type="caution">
    <text evidence="2">The sequence shown here is derived from an EMBL/GenBank/DDBJ whole genome shotgun (WGS) entry which is preliminary data.</text>
</comment>
<accession>X0XDP9</accession>
<keyword evidence="1" id="KW-0472">Membrane</keyword>
<reference evidence="2" key="1">
    <citation type="journal article" date="2014" name="Front. Microbiol.">
        <title>High frequency of phylogenetically diverse reductive dehalogenase-homologous genes in deep subseafloor sedimentary metagenomes.</title>
        <authorList>
            <person name="Kawai M."/>
            <person name="Futagami T."/>
            <person name="Toyoda A."/>
            <person name="Takaki Y."/>
            <person name="Nishi S."/>
            <person name="Hori S."/>
            <person name="Arai W."/>
            <person name="Tsubouchi T."/>
            <person name="Morono Y."/>
            <person name="Uchiyama I."/>
            <person name="Ito T."/>
            <person name="Fujiyama A."/>
            <person name="Inagaki F."/>
            <person name="Takami H."/>
        </authorList>
    </citation>
    <scope>NUCLEOTIDE SEQUENCE</scope>
    <source>
        <strain evidence="2">Expedition CK06-06</strain>
    </source>
</reference>
<feature type="transmembrane region" description="Helical" evidence="1">
    <location>
        <begin position="20"/>
        <end position="43"/>
    </location>
</feature>
<dbReference type="EMBL" id="BARS01033186">
    <property type="protein sequence ID" value="GAG23076.1"/>
    <property type="molecule type" value="Genomic_DNA"/>
</dbReference>
<evidence type="ECO:0000256" key="1">
    <source>
        <dbReference type="SAM" id="Phobius"/>
    </source>
</evidence>
<protein>
    <submittedName>
        <fullName evidence="2">Uncharacterized protein</fullName>
    </submittedName>
</protein>
<keyword evidence="1" id="KW-1133">Transmembrane helix</keyword>
<feature type="transmembrane region" description="Helical" evidence="1">
    <location>
        <begin position="55"/>
        <end position="74"/>
    </location>
</feature>
<name>X0XDP9_9ZZZZ</name>
<sequence length="124" mass="13465">MSPVLIDLSQWTPFGIPLESFYAKALTFVVLMVVAYTLTTALMRRQGRRGRWRDPIVLSCSAGLIVVALGLIWVVTKVHGYGLMMASGFLTAMLVARRRTIRCGEDPEVISTVGILALIGGVVG</sequence>
<evidence type="ECO:0000313" key="2">
    <source>
        <dbReference type="EMBL" id="GAG23076.1"/>
    </source>
</evidence>
<feature type="transmembrane region" description="Helical" evidence="1">
    <location>
        <begin position="80"/>
        <end position="96"/>
    </location>
</feature>
<organism evidence="2">
    <name type="scientific">marine sediment metagenome</name>
    <dbReference type="NCBI Taxonomy" id="412755"/>
    <lineage>
        <taxon>unclassified sequences</taxon>
        <taxon>metagenomes</taxon>
        <taxon>ecological metagenomes</taxon>
    </lineage>
</organism>
<keyword evidence="1" id="KW-0812">Transmembrane</keyword>